<protein>
    <submittedName>
        <fullName evidence="3">Putative dinucleotide-binding enzyme</fullName>
    </submittedName>
</protein>
<dbReference type="SUPFAM" id="SSF51735">
    <property type="entry name" value="NAD(P)-binding Rossmann-fold domains"/>
    <property type="match status" value="1"/>
</dbReference>
<accession>K9UFM8</accession>
<dbReference type="eggNOG" id="COG2085">
    <property type="taxonomic scope" value="Bacteria"/>
</dbReference>
<sequence length="214" mass="22811">MNIGIIGSGNVGSTLGEIWAKAGHQVMFSFSRYPERLQTLATQIGSNAMSGTPAEAVNFADVVLFAPNFWLAQEAIAQAGSIAGKIVIDATNPYRWGENGSIVRMVGENVSGAETIQKLMPGARLVKAYSSFQPNALRRSAERSLDRRLAIAIASDDEAAKTLVAQLAEDSGGRPFDLGSLRNASLMEIPGSFSSSDNLTLDAAFKQRLQVLGY</sequence>
<dbReference type="Gene3D" id="3.40.50.720">
    <property type="entry name" value="NAD(P)-binding Rossmann-like Domain"/>
    <property type="match status" value="1"/>
</dbReference>
<dbReference type="HOGENOM" id="CLU_076368_2_1_3"/>
<dbReference type="OrthoDB" id="9786864at2"/>
<dbReference type="InterPro" id="IPR036291">
    <property type="entry name" value="NAD(P)-bd_dom_sf"/>
</dbReference>
<dbReference type="Pfam" id="PF03807">
    <property type="entry name" value="F420_oxidored"/>
    <property type="match status" value="1"/>
</dbReference>
<keyword evidence="1" id="KW-0560">Oxidoreductase</keyword>
<evidence type="ECO:0000313" key="4">
    <source>
        <dbReference type="Proteomes" id="UP000010366"/>
    </source>
</evidence>
<dbReference type="STRING" id="1173020.Cha6605_2140"/>
<organism evidence="3 4">
    <name type="scientific">Chamaesiphon minutus (strain ATCC 27169 / PCC 6605)</name>
    <dbReference type="NCBI Taxonomy" id="1173020"/>
    <lineage>
        <taxon>Bacteria</taxon>
        <taxon>Bacillati</taxon>
        <taxon>Cyanobacteriota</taxon>
        <taxon>Cyanophyceae</taxon>
        <taxon>Gomontiellales</taxon>
        <taxon>Chamaesiphonaceae</taxon>
        <taxon>Chamaesiphon</taxon>
    </lineage>
</organism>
<dbReference type="EMBL" id="CP003600">
    <property type="protein sequence ID" value="AFY93226.1"/>
    <property type="molecule type" value="Genomic_DNA"/>
</dbReference>
<keyword evidence="4" id="KW-1185">Reference proteome</keyword>
<dbReference type="KEGG" id="cmp:Cha6605_2140"/>
<dbReference type="GO" id="GO:0016491">
    <property type="term" value="F:oxidoreductase activity"/>
    <property type="evidence" value="ECO:0007669"/>
    <property type="project" value="UniProtKB-KW"/>
</dbReference>
<dbReference type="AlphaFoldDB" id="K9UFM8"/>
<name>K9UFM8_CHAP6</name>
<evidence type="ECO:0000256" key="1">
    <source>
        <dbReference type="ARBA" id="ARBA00023002"/>
    </source>
</evidence>
<dbReference type="InterPro" id="IPR051267">
    <property type="entry name" value="STEAP_metalloreductase"/>
</dbReference>
<gene>
    <name evidence="3" type="ORF">Cha6605_2140</name>
</gene>
<dbReference type="RefSeq" id="WP_015159381.1">
    <property type="nucleotide sequence ID" value="NC_019697.1"/>
</dbReference>
<dbReference type="PANTHER" id="PTHR14239:SF10">
    <property type="entry name" value="REDUCTASE"/>
    <property type="match status" value="1"/>
</dbReference>
<proteinExistence type="predicted"/>
<dbReference type="Proteomes" id="UP000010366">
    <property type="component" value="Chromosome"/>
</dbReference>
<reference evidence="3 4" key="1">
    <citation type="submission" date="2012-05" db="EMBL/GenBank/DDBJ databases">
        <title>Finished chromosome of genome of Chamaesiphon sp. PCC 6605.</title>
        <authorList>
            <consortium name="US DOE Joint Genome Institute"/>
            <person name="Gugger M."/>
            <person name="Coursin T."/>
            <person name="Rippka R."/>
            <person name="Tandeau De Marsac N."/>
            <person name="Huntemann M."/>
            <person name="Wei C.-L."/>
            <person name="Han J."/>
            <person name="Detter J.C."/>
            <person name="Han C."/>
            <person name="Tapia R."/>
            <person name="Chen A."/>
            <person name="Kyrpides N."/>
            <person name="Mavromatis K."/>
            <person name="Markowitz V."/>
            <person name="Szeto E."/>
            <person name="Ivanova N."/>
            <person name="Pagani I."/>
            <person name="Pati A."/>
            <person name="Goodwin L."/>
            <person name="Nordberg H.P."/>
            <person name="Cantor M.N."/>
            <person name="Hua S.X."/>
            <person name="Woyke T."/>
            <person name="Kerfeld C.A."/>
        </authorList>
    </citation>
    <scope>NUCLEOTIDE SEQUENCE [LARGE SCALE GENOMIC DNA]</scope>
    <source>
        <strain evidence="4">ATCC 27169 / PCC 6605</strain>
    </source>
</reference>
<dbReference type="InterPro" id="IPR028939">
    <property type="entry name" value="P5C_Rdtase_cat_N"/>
</dbReference>
<feature type="domain" description="Pyrroline-5-carboxylate reductase catalytic N-terminal" evidence="2">
    <location>
        <begin position="3"/>
        <end position="93"/>
    </location>
</feature>
<evidence type="ECO:0000313" key="3">
    <source>
        <dbReference type="EMBL" id="AFY93226.1"/>
    </source>
</evidence>
<evidence type="ECO:0000259" key="2">
    <source>
        <dbReference type="Pfam" id="PF03807"/>
    </source>
</evidence>
<dbReference type="PANTHER" id="PTHR14239">
    <property type="entry name" value="DUDULIN-RELATED"/>
    <property type="match status" value="1"/>
</dbReference>